<keyword evidence="6" id="KW-1185">Reference proteome</keyword>
<keyword evidence="1" id="KW-0677">Repeat</keyword>
<feature type="signal peptide" evidence="3">
    <location>
        <begin position="1"/>
        <end position="29"/>
    </location>
</feature>
<feature type="domain" description="Bacterial repeat" evidence="4">
    <location>
        <begin position="218"/>
        <end position="289"/>
    </location>
</feature>
<feature type="repeat" description="Cell wall-binding" evidence="2">
    <location>
        <begin position="339"/>
        <end position="358"/>
    </location>
</feature>
<dbReference type="Gene3D" id="2.10.270.10">
    <property type="entry name" value="Cholin Binding"/>
    <property type="match status" value="1"/>
</dbReference>
<feature type="domain" description="Bacterial repeat" evidence="4">
    <location>
        <begin position="143"/>
        <end position="212"/>
    </location>
</feature>
<feature type="chain" id="PRO_5037985951" evidence="3">
    <location>
        <begin position="30"/>
        <end position="437"/>
    </location>
</feature>
<dbReference type="Pfam" id="PF19127">
    <property type="entry name" value="Choline_bind_3"/>
    <property type="match status" value="1"/>
</dbReference>
<evidence type="ECO:0000259" key="4">
    <source>
        <dbReference type="Pfam" id="PF18998"/>
    </source>
</evidence>
<feature type="repeat" description="Cell wall-binding" evidence="2">
    <location>
        <begin position="379"/>
        <end position="398"/>
    </location>
</feature>
<dbReference type="Pfam" id="PF18998">
    <property type="entry name" value="Flg_new_2"/>
    <property type="match status" value="2"/>
</dbReference>
<feature type="repeat" description="Cell wall-binding" evidence="2">
    <location>
        <begin position="319"/>
        <end position="338"/>
    </location>
</feature>
<reference evidence="5" key="1">
    <citation type="submission" date="2020-08" db="EMBL/GenBank/DDBJ databases">
        <title>Genome public.</title>
        <authorList>
            <person name="Liu C."/>
            <person name="Sun Q."/>
        </authorList>
    </citation>
    <scope>NUCLEOTIDE SEQUENCE</scope>
    <source>
        <strain evidence="5">NSJ-33</strain>
    </source>
</reference>
<evidence type="ECO:0000256" key="1">
    <source>
        <dbReference type="ARBA" id="ARBA00022737"/>
    </source>
</evidence>
<dbReference type="InterPro" id="IPR044060">
    <property type="entry name" value="Bacterial_rp_domain"/>
</dbReference>
<gene>
    <name evidence="5" type="ORF">H8710_04840</name>
</gene>
<comment type="caution">
    <text evidence="5">The sequence shown here is derived from an EMBL/GenBank/DDBJ whole genome shotgun (WGS) entry which is preliminary data.</text>
</comment>
<evidence type="ECO:0000256" key="3">
    <source>
        <dbReference type="SAM" id="SignalP"/>
    </source>
</evidence>
<evidence type="ECO:0000313" key="5">
    <source>
        <dbReference type="EMBL" id="MBC8559394.1"/>
    </source>
</evidence>
<evidence type="ECO:0000256" key="2">
    <source>
        <dbReference type="PROSITE-ProRule" id="PRU00591"/>
    </source>
</evidence>
<dbReference type="PROSITE" id="PS51170">
    <property type="entry name" value="CW"/>
    <property type="match status" value="4"/>
</dbReference>
<dbReference type="Pfam" id="PF01473">
    <property type="entry name" value="Choline_bind_1"/>
    <property type="match status" value="2"/>
</dbReference>
<dbReference type="RefSeq" id="WP_249294288.1">
    <property type="nucleotide sequence ID" value="NZ_JACRSV010000001.1"/>
</dbReference>
<name>A0A926I6W4_9FIRM</name>
<dbReference type="InterPro" id="IPR018337">
    <property type="entry name" value="Cell_wall/Cho-bd_repeat"/>
</dbReference>
<dbReference type="EMBL" id="JACRSV010000001">
    <property type="protein sequence ID" value="MBC8559394.1"/>
    <property type="molecule type" value="Genomic_DNA"/>
</dbReference>
<sequence>MKNSFFKKLISLAAACVMALSVMPATVGAAIYDRDPQYLINVQTTRRAFVSAGRQKAYEGDLVNLEVVADEGYMVDTIDIVWYERGVTRHTYLYEEDMTEKISDQQGIWQFEMPASDIDISVTLQNDWRQSQIEVKIYDENVNRGDIYSSKYYPYYGDTITLRAIPDDGYTIEYLKVNGKALTPVKENYGGETEFNYTVDEPRINITANFVRMDKSTYSVSVNTLDGGKAYLNATTAKAGDRVTLTVTPDKGKKIDTVKYGSTVLQGKDGIYTFTMPPQNVNLSITFKSDGTEPVNPSAPTWVQVGGHWRIKNTDGSYITGWYKMDNQWYYMDGAGDMLTGWQLIDNTWYYLKSYGAMATGWQLINGTWYYFKDWGGMATGWLQLGNTWYYLKSNGMMATGWNWIGNKCYYFYTGGNMAYSTTINGYKLNASGAWIA</sequence>
<keyword evidence="3" id="KW-0732">Signal</keyword>
<dbReference type="AlphaFoldDB" id="A0A926I6W4"/>
<protein>
    <submittedName>
        <fullName evidence="5">N-acetylmuramoyl-L-alanine amidase family protein</fullName>
    </submittedName>
</protein>
<dbReference type="SUPFAM" id="SSF69360">
    <property type="entry name" value="Cell wall binding repeat"/>
    <property type="match status" value="1"/>
</dbReference>
<feature type="repeat" description="Cell wall-binding" evidence="2">
    <location>
        <begin position="359"/>
        <end position="378"/>
    </location>
</feature>
<dbReference type="Proteomes" id="UP000610760">
    <property type="component" value="Unassembled WGS sequence"/>
</dbReference>
<organism evidence="5 6">
    <name type="scientific">Fumia xinanensis</name>
    <dbReference type="NCBI Taxonomy" id="2763659"/>
    <lineage>
        <taxon>Bacteria</taxon>
        <taxon>Bacillati</taxon>
        <taxon>Bacillota</taxon>
        <taxon>Clostridia</taxon>
        <taxon>Eubacteriales</taxon>
        <taxon>Oscillospiraceae</taxon>
        <taxon>Fumia</taxon>
    </lineage>
</organism>
<accession>A0A926I6W4</accession>
<evidence type="ECO:0000313" key="6">
    <source>
        <dbReference type="Proteomes" id="UP000610760"/>
    </source>
</evidence>
<proteinExistence type="predicted"/>